<evidence type="ECO:0000313" key="1">
    <source>
        <dbReference type="EMBL" id="MPR33076.1"/>
    </source>
</evidence>
<protein>
    <submittedName>
        <fullName evidence="1">Uncharacterized protein</fullName>
    </submittedName>
</protein>
<dbReference type="AlphaFoldDB" id="A0A7C9BB18"/>
<dbReference type="EMBL" id="WHLY01000002">
    <property type="protein sequence ID" value="MPR33076.1"/>
    <property type="molecule type" value="Genomic_DNA"/>
</dbReference>
<keyword evidence="2" id="KW-1185">Reference proteome</keyword>
<gene>
    <name evidence="1" type="ORF">GBK04_06820</name>
</gene>
<evidence type="ECO:0000313" key="2">
    <source>
        <dbReference type="Proteomes" id="UP000479293"/>
    </source>
</evidence>
<dbReference type="Proteomes" id="UP000479293">
    <property type="component" value="Unassembled WGS sequence"/>
</dbReference>
<dbReference type="RefSeq" id="WP_152758051.1">
    <property type="nucleotide sequence ID" value="NZ_WHLY01000002.1"/>
</dbReference>
<name>A0A7C9BB18_9BACT</name>
<proteinExistence type="predicted"/>
<comment type="caution">
    <text evidence="1">The sequence shown here is derived from an EMBL/GenBank/DDBJ whole genome shotgun (WGS) entry which is preliminary data.</text>
</comment>
<accession>A0A7C9BB18</accession>
<sequence>MAEQGRLRNQYDFGRVERQVLVQLVQLGVGLRDAVMLQRRKRGPGGRYQVPPGKSDGWVF</sequence>
<organism evidence="1 2">
    <name type="scientific">Salmonirosea aquatica</name>
    <dbReference type="NCBI Taxonomy" id="2654236"/>
    <lineage>
        <taxon>Bacteria</taxon>
        <taxon>Pseudomonadati</taxon>
        <taxon>Bacteroidota</taxon>
        <taxon>Cytophagia</taxon>
        <taxon>Cytophagales</taxon>
        <taxon>Spirosomataceae</taxon>
        <taxon>Salmonirosea</taxon>
    </lineage>
</organism>
<reference evidence="1 2" key="1">
    <citation type="submission" date="2019-10" db="EMBL/GenBank/DDBJ databases">
        <title>Draft Genome Sequence of Cytophagaceae sp. SJW1-29.</title>
        <authorList>
            <person name="Choi A."/>
        </authorList>
    </citation>
    <scope>NUCLEOTIDE SEQUENCE [LARGE SCALE GENOMIC DNA]</scope>
    <source>
        <strain evidence="1 2">SJW1-29</strain>
    </source>
</reference>